<dbReference type="GO" id="GO:0016887">
    <property type="term" value="F:ATP hydrolysis activity"/>
    <property type="evidence" value="ECO:0007669"/>
    <property type="project" value="RHEA"/>
</dbReference>
<keyword evidence="2 12" id="KW-0639">Primosome</keyword>
<keyword evidence="5 12" id="KW-0378">Hydrolase</keyword>
<keyword evidence="15" id="KW-1185">Reference proteome</keyword>
<dbReference type="SUPFAM" id="SSF48024">
    <property type="entry name" value="N-terminal domain of DnaB helicase"/>
    <property type="match status" value="1"/>
</dbReference>
<sequence>MRAPVPAPVKRKDAQVDAIKSAPHSIEAEQSVLGGLMLDNEAWDNVAERVIGDDFYLRSHRLIFQGMHHLVEHQKPIDLVTLSELLEQTGELQQIGGFAYLLEIQKNTPSSANILAYADIVRERAVIREMISVANEIAESGFDTQGRQSHELLDMAESKVFKIAEKRANASEGPMDISDILEKTLDRIEFLSKQTNHNGVTGVSTGFHDLDRMTTGLQPSDLVIIAARPSMGKTTFAMNIAEHAALNEDKPVVIFSLEMPAEQIMMRMLASLSRVNQTKVRTGNLDDEDWARISSVMGMLNEKNNMYIDDGSGLTPTEVRSRSRRIAREHNGISMIMVDYLQLMTVPGMSENRTLEIAEISRSLKALAKELKCPVVALSQLNRSLEQRADKRPVNSDLRESGSIEQDADLIMFIYRDEVYNPEGDKQGLSEIIIGKQRNGPIGSIELKFHGALSRFDNYARPEQEDDY</sequence>
<dbReference type="Gene3D" id="1.10.860.10">
    <property type="entry name" value="DNAb Helicase, Chain A"/>
    <property type="match status" value="1"/>
</dbReference>
<dbReference type="GO" id="GO:0043139">
    <property type="term" value="F:5'-3' DNA helicase activity"/>
    <property type="evidence" value="ECO:0007669"/>
    <property type="project" value="UniProtKB-EC"/>
</dbReference>
<dbReference type="GO" id="GO:0005524">
    <property type="term" value="F:ATP binding"/>
    <property type="evidence" value="ECO:0007669"/>
    <property type="project" value="UniProtKB-UniRule"/>
</dbReference>
<dbReference type="GO" id="GO:0042802">
    <property type="term" value="F:identical protein binding"/>
    <property type="evidence" value="ECO:0007669"/>
    <property type="project" value="UniProtKB-ARBA"/>
</dbReference>
<dbReference type="SMART" id="SM00382">
    <property type="entry name" value="AAA"/>
    <property type="match status" value="1"/>
</dbReference>
<dbReference type="AlphaFoldDB" id="A0A432W1D7"/>
<dbReference type="FunFam" id="1.10.860.10:FF:000002">
    <property type="entry name" value="Replicative DNA helicase"/>
    <property type="match status" value="1"/>
</dbReference>
<evidence type="ECO:0000256" key="4">
    <source>
        <dbReference type="ARBA" id="ARBA00022741"/>
    </source>
</evidence>
<feature type="domain" description="SF4 helicase" evidence="13">
    <location>
        <begin position="196"/>
        <end position="463"/>
    </location>
</feature>
<dbReference type="InterPro" id="IPR027417">
    <property type="entry name" value="P-loop_NTPase"/>
</dbReference>
<dbReference type="InterPro" id="IPR007692">
    <property type="entry name" value="DNA_helicase_DnaB"/>
</dbReference>
<dbReference type="OrthoDB" id="9773982at2"/>
<dbReference type="InterPro" id="IPR007693">
    <property type="entry name" value="DNA_helicase_DnaB-like_N"/>
</dbReference>
<evidence type="ECO:0000256" key="6">
    <source>
        <dbReference type="ARBA" id="ARBA00022806"/>
    </source>
</evidence>
<dbReference type="InterPro" id="IPR016136">
    <property type="entry name" value="DNA_helicase_N/primase_C"/>
</dbReference>
<keyword evidence="8 12" id="KW-0238">DNA-binding</keyword>
<proteinExistence type="inferred from homology"/>
<evidence type="ECO:0000313" key="15">
    <source>
        <dbReference type="Proteomes" id="UP000288293"/>
    </source>
</evidence>
<dbReference type="EC" id="5.6.2.3" evidence="11 12"/>
<dbReference type="Gene3D" id="3.40.50.300">
    <property type="entry name" value="P-loop containing nucleotide triphosphate hydrolases"/>
    <property type="match status" value="1"/>
</dbReference>
<dbReference type="GO" id="GO:0006269">
    <property type="term" value="P:DNA replication, synthesis of primer"/>
    <property type="evidence" value="ECO:0007669"/>
    <property type="project" value="UniProtKB-UniRule"/>
</dbReference>
<dbReference type="GO" id="GO:1990077">
    <property type="term" value="C:primosome complex"/>
    <property type="evidence" value="ECO:0007669"/>
    <property type="project" value="UniProtKB-UniRule"/>
</dbReference>
<dbReference type="Pfam" id="PF00772">
    <property type="entry name" value="DnaB"/>
    <property type="match status" value="1"/>
</dbReference>
<organism evidence="14 15">
    <name type="scientific">Aliidiomarina minuta</name>
    <dbReference type="NCBI Taxonomy" id="880057"/>
    <lineage>
        <taxon>Bacteria</taxon>
        <taxon>Pseudomonadati</taxon>
        <taxon>Pseudomonadota</taxon>
        <taxon>Gammaproteobacteria</taxon>
        <taxon>Alteromonadales</taxon>
        <taxon>Idiomarinaceae</taxon>
        <taxon>Aliidiomarina</taxon>
    </lineage>
</organism>
<evidence type="ECO:0000256" key="11">
    <source>
        <dbReference type="NCBIfam" id="TIGR00665"/>
    </source>
</evidence>
<evidence type="ECO:0000256" key="3">
    <source>
        <dbReference type="ARBA" id="ARBA00022705"/>
    </source>
</evidence>
<evidence type="ECO:0000256" key="12">
    <source>
        <dbReference type="RuleBase" id="RU362085"/>
    </source>
</evidence>
<dbReference type="SUPFAM" id="SSF52540">
    <property type="entry name" value="P-loop containing nucleoside triphosphate hydrolases"/>
    <property type="match status" value="1"/>
</dbReference>
<comment type="caution">
    <text evidence="14">The sequence shown here is derived from an EMBL/GenBank/DDBJ whole genome shotgun (WGS) entry which is preliminary data.</text>
</comment>
<comment type="function">
    <text evidence="12">The main replicative DNA helicase, it participates in initiation and elongation during chromosome replication. Travels ahead of the DNA replisome, separating dsDNA into templates for DNA synthesis. A processive ATP-dependent 5'-3' DNA helicase it has DNA-dependent ATPase activity.</text>
</comment>
<dbReference type="NCBIfam" id="NF004384">
    <property type="entry name" value="PRK05748.1"/>
    <property type="match status" value="1"/>
</dbReference>
<evidence type="ECO:0000313" key="14">
    <source>
        <dbReference type="EMBL" id="RUO23035.1"/>
    </source>
</evidence>
<comment type="catalytic activity">
    <reaction evidence="10 12">
        <text>ATP + H2O = ADP + phosphate + H(+)</text>
        <dbReference type="Rhea" id="RHEA:13065"/>
        <dbReference type="ChEBI" id="CHEBI:15377"/>
        <dbReference type="ChEBI" id="CHEBI:15378"/>
        <dbReference type="ChEBI" id="CHEBI:30616"/>
        <dbReference type="ChEBI" id="CHEBI:43474"/>
        <dbReference type="ChEBI" id="CHEBI:456216"/>
        <dbReference type="EC" id="5.6.2.3"/>
    </reaction>
</comment>
<dbReference type="Pfam" id="PF03796">
    <property type="entry name" value="DnaB_C"/>
    <property type="match status" value="1"/>
</dbReference>
<comment type="similarity">
    <text evidence="1 12">Belongs to the helicase family. DnaB subfamily.</text>
</comment>
<evidence type="ECO:0000256" key="7">
    <source>
        <dbReference type="ARBA" id="ARBA00022840"/>
    </source>
</evidence>
<dbReference type="GO" id="GO:0005829">
    <property type="term" value="C:cytosol"/>
    <property type="evidence" value="ECO:0007669"/>
    <property type="project" value="TreeGrafter"/>
</dbReference>
<keyword evidence="3 12" id="KW-0235">DNA replication</keyword>
<dbReference type="NCBIfam" id="TIGR00665">
    <property type="entry name" value="DnaB"/>
    <property type="match status" value="1"/>
</dbReference>
<protein>
    <recommendedName>
        <fullName evidence="11 12">Replicative DNA helicase</fullName>
        <ecNumber evidence="11 12">5.6.2.3</ecNumber>
    </recommendedName>
</protein>
<evidence type="ECO:0000259" key="13">
    <source>
        <dbReference type="PROSITE" id="PS51199"/>
    </source>
</evidence>
<evidence type="ECO:0000256" key="8">
    <source>
        <dbReference type="ARBA" id="ARBA00023125"/>
    </source>
</evidence>
<dbReference type="InterPro" id="IPR003593">
    <property type="entry name" value="AAA+_ATPase"/>
</dbReference>
<dbReference type="PANTHER" id="PTHR30153:SF2">
    <property type="entry name" value="REPLICATIVE DNA HELICASE"/>
    <property type="match status" value="1"/>
</dbReference>
<evidence type="ECO:0000256" key="10">
    <source>
        <dbReference type="ARBA" id="ARBA00048954"/>
    </source>
</evidence>
<evidence type="ECO:0000256" key="5">
    <source>
        <dbReference type="ARBA" id="ARBA00022801"/>
    </source>
</evidence>
<dbReference type="PROSITE" id="PS51199">
    <property type="entry name" value="SF4_HELICASE"/>
    <property type="match status" value="1"/>
</dbReference>
<dbReference type="InterPro" id="IPR007694">
    <property type="entry name" value="DNA_helicase_DnaB-like_C"/>
</dbReference>
<dbReference type="FunFam" id="3.40.50.300:FF:000076">
    <property type="entry name" value="Replicative DNA helicase"/>
    <property type="match status" value="1"/>
</dbReference>
<keyword evidence="4 12" id="KW-0547">Nucleotide-binding</keyword>
<evidence type="ECO:0000256" key="2">
    <source>
        <dbReference type="ARBA" id="ARBA00022515"/>
    </source>
</evidence>
<dbReference type="EMBL" id="PIPL01000004">
    <property type="protein sequence ID" value="RUO23035.1"/>
    <property type="molecule type" value="Genomic_DNA"/>
</dbReference>
<keyword evidence="6 12" id="KW-0347">Helicase</keyword>
<dbReference type="GO" id="GO:0003677">
    <property type="term" value="F:DNA binding"/>
    <property type="evidence" value="ECO:0007669"/>
    <property type="project" value="UniProtKB-UniRule"/>
</dbReference>
<dbReference type="CDD" id="cd00984">
    <property type="entry name" value="DnaB_C"/>
    <property type="match status" value="1"/>
</dbReference>
<accession>A0A432W1D7</accession>
<keyword evidence="9" id="KW-0413">Isomerase</keyword>
<dbReference type="InterPro" id="IPR036185">
    <property type="entry name" value="DNA_heli_DnaB-like_N_sf"/>
</dbReference>
<keyword evidence="7 12" id="KW-0067">ATP-binding</keyword>
<gene>
    <name evidence="14" type="ORF">CWE09_13980</name>
</gene>
<reference evidence="14 15" key="1">
    <citation type="journal article" date="2011" name="Front. Microbiol.">
        <title>Genomic signatures of strain selection and enhancement in Bacillus atrophaeus var. globigii, a historical biowarfare simulant.</title>
        <authorList>
            <person name="Gibbons H.S."/>
            <person name="Broomall S.M."/>
            <person name="McNew L.A."/>
            <person name="Daligault H."/>
            <person name="Chapman C."/>
            <person name="Bruce D."/>
            <person name="Karavis M."/>
            <person name="Krepps M."/>
            <person name="McGregor P.A."/>
            <person name="Hong C."/>
            <person name="Park K.H."/>
            <person name="Akmal A."/>
            <person name="Feldman A."/>
            <person name="Lin J.S."/>
            <person name="Chang W.E."/>
            <person name="Higgs B.W."/>
            <person name="Demirev P."/>
            <person name="Lindquist J."/>
            <person name="Liem A."/>
            <person name="Fochler E."/>
            <person name="Read T.D."/>
            <person name="Tapia R."/>
            <person name="Johnson S."/>
            <person name="Bishop-Lilly K.A."/>
            <person name="Detter C."/>
            <person name="Han C."/>
            <person name="Sozhamannan S."/>
            <person name="Rosenzweig C.N."/>
            <person name="Skowronski E.W."/>
        </authorList>
    </citation>
    <scope>NUCLEOTIDE SEQUENCE [LARGE SCALE GENOMIC DNA]</scope>
    <source>
        <strain evidence="14 15">MLST1</strain>
    </source>
</reference>
<dbReference type="Proteomes" id="UP000288293">
    <property type="component" value="Unassembled WGS sequence"/>
</dbReference>
<evidence type="ECO:0000256" key="1">
    <source>
        <dbReference type="ARBA" id="ARBA00008428"/>
    </source>
</evidence>
<dbReference type="PANTHER" id="PTHR30153">
    <property type="entry name" value="REPLICATIVE DNA HELICASE DNAB"/>
    <property type="match status" value="1"/>
</dbReference>
<evidence type="ECO:0000256" key="9">
    <source>
        <dbReference type="ARBA" id="ARBA00023235"/>
    </source>
</evidence>
<name>A0A432W1D7_9GAMM</name>